<dbReference type="SMART" id="SM00449">
    <property type="entry name" value="SPRY"/>
    <property type="match status" value="1"/>
</dbReference>
<feature type="compositionally biased region" description="Polar residues" evidence="6">
    <location>
        <begin position="454"/>
        <end position="472"/>
    </location>
</feature>
<evidence type="ECO:0000313" key="9">
    <source>
        <dbReference type="Proteomes" id="UP000694941"/>
    </source>
</evidence>
<dbReference type="CDD" id="cd12876">
    <property type="entry name" value="SPRY_SOCS3"/>
    <property type="match status" value="1"/>
</dbReference>
<evidence type="ECO:0000256" key="2">
    <source>
        <dbReference type="ARBA" id="ARBA00010910"/>
    </source>
</evidence>
<keyword evidence="5" id="KW-0539">Nucleus</keyword>
<evidence type="ECO:0000256" key="6">
    <source>
        <dbReference type="SAM" id="MobiDB-lite"/>
    </source>
</evidence>
<dbReference type="InterPro" id="IPR043136">
    <property type="entry name" value="B30.2/SPRY_sf"/>
</dbReference>
<dbReference type="SUPFAM" id="SSF49899">
    <property type="entry name" value="Concanavalin A-like lectins/glucanases"/>
    <property type="match status" value="1"/>
</dbReference>
<feature type="compositionally biased region" description="Polar residues" evidence="6">
    <location>
        <begin position="578"/>
        <end position="590"/>
    </location>
</feature>
<dbReference type="InterPro" id="IPR001870">
    <property type="entry name" value="B30.2/SPRY"/>
</dbReference>
<evidence type="ECO:0000313" key="10">
    <source>
        <dbReference type="RefSeq" id="XP_013783288.1"/>
    </source>
</evidence>
<evidence type="ECO:0000256" key="1">
    <source>
        <dbReference type="ARBA" id="ARBA00004123"/>
    </source>
</evidence>
<proteinExistence type="inferred from homology"/>
<evidence type="ECO:0000259" key="7">
    <source>
        <dbReference type="PROSITE" id="PS50188"/>
    </source>
</evidence>
<feature type="domain" description="B30.2/SPRY" evidence="7">
    <location>
        <begin position="91"/>
        <end position="280"/>
    </location>
</feature>
<gene>
    <name evidence="10" type="primary">LOC106467475</name>
</gene>
<name>A0ABM1BJK9_LIMPO</name>
<dbReference type="PROSITE" id="PS50188">
    <property type="entry name" value="B302_SPRY"/>
    <property type="match status" value="1"/>
</dbReference>
<feature type="region of interest" description="Disordered" evidence="6">
    <location>
        <begin position="1"/>
        <end position="51"/>
    </location>
</feature>
<feature type="compositionally biased region" description="Acidic residues" evidence="6">
    <location>
        <begin position="475"/>
        <end position="486"/>
    </location>
</feature>
<reference evidence="10" key="1">
    <citation type="submission" date="2025-08" db="UniProtKB">
        <authorList>
            <consortium name="RefSeq"/>
        </authorList>
    </citation>
    <scope>IDENTIFICATION</scope>
    <source>
        <tissue evidence="10">Muscle</tissue>
    </source>
</reference>
<accession>A0ABM1BJK9</accession>
<keyword evidence="9" id="KW-1185">Reference proteome</keyword>
<dbReference type="InterPro" id="IPR001496">
    <property type="entry name" value="SOCS_box"/>
</dbReference>
<dbReference type="PANTHER" id="PTHR12245:SF5">
    <property type="entry name" value="SPRY DOMAIN-CONTAINING SOCS BOX PROTEIN 3"/>
    <property type="match status" value="1"/>
</dbReference>
<evidence type="ECO:0000256" key="3">
    <source>
        <dbReference type="ARBA" id="ARBA00014684"/>
    </source>
</evidence>
<dbReference type="InterPro" id="IPR003877">
    <property type="entry name" value="SPRY_dom"/>
</dbReference>
<feature type="region of interest" description="Disordered" evidence="6">
    <location>
        <begin position="578"/>
        <end position="628"/>
    </location>
</feature>
<dbReference type="RefSeq" id="XP_013783288.1">
    <property type="nucleotide sequence ID" value="XM_013927834.2"/>
</dbReference>
<sequence>MSEGRDEENSPPVTRNFRRRRGHFGHWGEMRPTNRNATSNEANQNQGNLNPVPIELQTRSRELGLCFSLPFLPRSFLSSDPVLGESYCDCYKEKDQNVECTCGEDDTDFDWVWDHNQRSVNTNLQNGNREVRFHSEYSCGTAAVRGNQAMASNQHYWEIKMTSPVYGTDMMVGVGTETIDLDRHHYTFCSLLGSDCDSWGLSYTGLFHHQGEAQCYAPRFGQGSIIGVHLDMWNGTLSFYKNRQPLGVACSGLKGKTLFPMVSSTAARSGMKVIRTRSFNTSLQYLCCVALRKIVPSDLGVLDVLALPPGLSGFLENNLDWLLGAATTSQHCCSADVNSNNKKSSCELNVENSEKLLNKIQPRLYHGCCHTKGSIATNSQETSCWTSKCYTSSAGMRSYNAKISSSCNCSKKAVKNKSKPGIFIPNKINISNLAGKTFPEKLKRNKCPSDSEHSQLSTSVESKSSKQNQVKNCSEEQDEDHTDDELPEIKTSPFSQVPMKRRNAVFCNQESNKLKVHCCINPLLCVADPGPSSSGLSCKKNSCISDPGPEILPSVKNPELPPLIFKAMACSCNSTFSLPSENSISDSETSFHSKKRKFEAREEKTEENSSEISDSESSPTAKKAKLME</sequence>
<dbReference type="InterPro" id="IPR050672">
    <property type="entry name" value="FBXO45-Fsn/SPSB_families"/>
</dbReference>
<feature type="domain" description="SOCS box" evidence="8">
    <location>
        <begin position="282"/>
        <end position="316"/>
    </location>
</feature>
<feature type="compositionally biased region" description="Polar residues" evidence="6">
    <location>
        <begin position="33"/>
        <end position="49"/>
    </location>
</feature>
<dbReference type="GeneID" id="106467475"/>
<evidence type="ECO:0000259" key="8">
    <source>
        <dbReference type="PROSITE" id="PS50225"/>
    </source>
</evidence>
<organism evidence="9 10">
    <name type="scientific">Limulus polyphemus</name>
    <name type="common">Atlantic horseshoe crab</name>
    <dbReference type="NCBI Taxonomy" id="6850"/>
    <lineage>
        <taxon>Eukaryota</taxon>
        <taxon>Metazoa</taxon>
        <taxon>Ecdysozoa</taxon>
        <taxon>Arthropoda</taxon>
        <taxon>Chelicerata</taxon>
        <taxon>Merostomata</taxon>
        <taxon>Xiphosura</taxon>
        <taxon>Limulidae</taxon>
        <taxon>Limulus</taxon>
    </lineage>
</organism>
<evidence type="ECO:0000256" key="5">
    <source>
        <dbReference type="ARBA" id="ARBA00023242"/>
    </source>
</evidence>
<protein>
    <recommendedName>
        <fullName evidence="3">SPRY domain-containing SOCS box protein 3</fullName>
    </recommendedName>
</protein>
<dbReference type="PANTHER" id="PTHR12245">
    <property type="entry name" value="SPRY DOMAIN CONTAINING SOCS BOX PROTEIN"/>
    <property type="match status" value="1"/>
</dbReference>
<dbReference type="Proteomes" id="UP000694941">
    <property type="component" value="Unplaced"/>
</dbReference>
<dbReference type="Pfam" id="PF00622">
    <property type="entry name" value="SPRY"/>
    <property type="match status" value="1"/>
</dbReference>
<dbReference type="Gene3D" id="2.60.120.920">
    <property type="match status" value="1"/>
</dbReference>
<feature type="compositionally biased region" description="Basic and acidic residues" evidence="6">
    <location>
        <begin position="444"/>
        <end position="453"/>
    </location>
</feature>
<dbReference type="InterPro" id="IPR035754">
    <property type="entry name" value="SPRY_SPSB3"/>
</dbReference>
<comment type="similarity">
    <text evidence="2">Belongs to the SPSB family.</text>
</comment>
<keyword evidence="4" id="KW-0833">Ubl conjugation pathway</keyword>
<comment type="subcellular location">
    <subcellularLocation>
        <location evidence="1">Nucleus</location>
    </subcellularLocation>
</comment>
<evidence type="ECO:0000256" key="4">
    <source>
        <dbReference type="ARBA" id="ARBA00022786"/>
    </source>
</evidence>
<dbReference type="InterPro" id="IPR013320">
    <property type="entry name" value="ConA-like_dom_sf"/>
</dbReference>
<dbReference type="PROSITE" id="PS50225">
    <property type="entry name" value="SOCS"/>
    <property type="match status" value="1"/>
</dbReference>
<feature type="region of interest" description="Disordered" evidence="6">
    <location>
        <begin position="444"/>
        <end position="495"/>
    </location>
</feature>